<feature type="binding site" evidence="5">
    <location>
        <position position="261"/>
    </location>
    <ligand>
        <name>S-adenosyl-L-methionine</name>
        <dbReference type="ChEBI" id="CHEBI:59789"/>
    </ligand>
</feature>
<comment type="pathway">
    <text evidence="5">Cofactor biosynthesis; ubiquinone biosynthesis.</text>
</comment>
<dbReference type="Pfam" id="PF13489">
    <property type="entry name" value="Methyltransf_23"/>
    <property type="match status" value="1"/>
</dbReference>
<comment type="similarity">
    <text evidence="5">Belongs to the class I-like SAM-binding methyltransferase superfamily. UbiG/COQ3 family.</text>
</comment>
<dbReference type="Gene3D" id="3.40.50.150">
    <property type="entry name" value="Vaccinia Virus protein VP39"/>
    <property type="match status" value="1"/>
</dbReference>
<comment type="catalytic activity">
    <reaction evidence="5">
        <text>a 3-demethylubiquinone + S-adenosyl-L-methionine = a ubiquinone + S-adenosyl-L-homocysteine</text>
        <dbReference type="Rhea" id="RHEA:81215"/>
        <dbReference type="Rhea" id="RHEA-COMP:9565"/>
        <dbReference type="Rhea" id="RHEA-COMP:19654"/>
        <dbReference type="ChEBI" id="CHEBI:16389"/>
        <dbReference type="ChEBI" id="CHEBI:57856"/>
        <dbReference type="ChEBI" id="CHEBI:59789"/>
        <dbReference type="ChEBI" id="CHEBI:231825"/>
    </reaction>
</comment>
<comment type="subcellular location">
    <subcellularLocation>
        <location evidence="5">Mitochondrion inner membrane</location>
        <topology evidence="5">Peripheral membrane protein</topology>
        <orientation evidence="5">Matrix side</orientation>
    </subcellularLocation>
</comment>
<dbReference type="EC" id="2.1.1.-" evidence="5"/>
<keyword evidence="5" id="KW-0999">Mitochondrion inner membrane</keyword>
<dbReference type="AlphaFoldDB" id="J9EWU6"/>
<dbReference type="GO" id="GO:0061542">
    <property type="term" value="F:3-demethylubiquinol 3-O-methyltransferase activity"/>
    <property type="evidence" value="ECO:0007669"/>
    <property type="project" value="UniProtKB-UniRule"/>
</dbReference>
<dbReference type="InterPro" id="IPR029063">
    <property type="entry name" value="SAM-dependent_MTases_sf"/>
</dbReference>
<dbReference type="GO" id="GO:0031314">
    <property type="term" value="C:extrinsic component of mitochondrial inner membrane"/>
    <property type="evidence" value="ECO:0007669"/>
    <property type="project" value="UniProtKB-UniRule"/>
</dbReference>
<dbReference type="NCBIfam" id="TIGR01983">
    <property type="entry name" value="UbiG"/>
    <property type="match status" value="1"/>
</dbReference>
<dbReference type="HAMAP" id="MF_00472">
    <property type="entry name" value="UbiG"/>
    <property type="match status" value="1"/>
</dbReference>
<protein>
    <recommendedName>
        <fullName evidence="5">Ubiquinone biosynthesis O-methyltransferase, mitochondrial</fullName>
    </recommendedName>
    <alternativeName>
        <fullName evidence="5">3-demethylubiquinol 3-O-methyltransferase</fullName>
        <ecNumber evidence="5">2.1.1.64</ecNumber>
    </alternativeName>
    <alternativeName>
        <fullName evidence="5">3-demethylubiquinone 3-O-methyltransferase</fullName>
        <ecNumber evidence="5">2.1.1.-</ecNumber>
    </alternativeName>
    <alternativeName>
        <fullName evidence="5">Polyprenyldihydroxybenzoate methyltransferase</fullName>
        <ecNumber evidence="5">2.1.1.114</ecNumber>
    </alternativeName>
</protein>
<evidence type="ECO:0000256" key="1">
    <source>
        <dbReference type="ARBA" id="ARBA00022603"/>
    </source>
</evidence>
<keyword evidence="5" id="KW-0479">Metal-binding</keyword>
<feature type="binding site" evidence="5">
    <location>
        <position position="262"/>
    </location>
    <ligand>
        <name>Mg(2+)</name>
        <dbReference type="ChEBI" id="CHEBI:18420"/>
    </ligand>
</feature>
<dbReference type="EMBL" id="ADBV01000642">
    <property type="protein sequence ID" value="EJW86673.1"/>
    <property type="molecule type" value="Genomic_DNA"/>
</dbReference>
<dbReference type="PANTHER" id="PTHR43464:SF19">
    <property type="entry name" value="UBIQUINONE BIOSYNTHESIS O-METHYLTRANSFERASE, MITOCHONDRIAL"/>
    <property type="match status" value="1"/>
</dbReference>
<feature type="binding site" evidence="5">
    <location>
        <position position="266"/>
    </location>
    <ligand>
        <name>Mg(2+)</name>
        <dbReference type="ChEBI" id="CHEBI:18420"/>
    </ligand>
</feature>
<evidence type="ECO:0000256" key="5">
    <source>
        <dbReference type="HAMAP-Rule" id="MF_03190"/>
    </source>
</evidence>
<evidence type="ECO:0000313" key="7">
    <source>
        <dbReference type="Proteomes" id="UP000004810"/>
    </source>
</evidence>
<dbReference type="EC" id="2.1.1.64" evidence="5"/>
<dbReference type="Proteomes" id="UP000004810">
    <property type="component" value="Unassembled WGS sequence"/>
</dbReference>
<dbReference type="InterPro" id="IPR010233">
    <property type="entry name" value="UbiG_MeTrfase"/>
</dbReference>
<comment type="subunit">
    <text evidence="5">Component of a multi-subunit COQ enzyme complex.</text>
</comment>
<comment type="catalytic activity">
    <reaction evidence="5">
        <text>a 3,4-dihydroxy-5-(all-trans-polyprenyl)benzoate + S-adenosyl-L-methionine = a 4-hydroxy-3-methoxy-5-(all-trans-polyprenyl)benzoate + S-adenosyl-L-homocysteine + H(+)</text>
        <dbReference type="Rhea" id="RHEA:44452"/>
        <dbReference type="Rhea" id="RHEA-COMP:10930"/>
        <dbReference type="Rhea" id="RHEA-COMP:10931"/>
        <dbReference type="ChEBI" id="CHEBI:15378"/>
        <dbReference type="ChEBI" id="CHEBI:57856"/>
        <dbReference type="ChEBI" id="CHEBI:59789"/>
        <dbReference type="ChEBI" id="CHEBI:64694"/>
        <dbReference type="ChEBI" id="CHEBI:84443"/>
        <dbReference type="EC" id="2.1.1.114"/>
    </reaction>
</comment>
<comment type="catalytic activity">
    <reaction evidence="5">
        <text>a 3-demethylubiquinol + S-adenosyl-L-methionine = a ubiquinol + S-adenosyl-L-homocysteine + H(+)</text>
        <dbReference type="Rhea" id="RHEA:44380"/>
        <dbReference type="Rhea" id="RHEA-COMP:9566"/>
        <dbReference type="Rhea" id="RHEA-COMP:10914"/>
        <dbReference type="ChEBI" id="CHEBI:15378"/>
        <dbReference type="ChEBI" id="CHEBI:17976"/>
        <dbReference type="ChEBI" id="CHEBI:57856"/>
        <dbReference type="ChEBI" id="CHEBI:59789"/>
        <dbReference type="ChEBI" id="CHEBI:84422"/>
        <dbReference type="EC" id="2.1.1.64"/>
    </reaction>
</comment>
<keyword evidence="2 5" id="KW-0808">Transferase</keyword>
<dbReference type="GO" id="GO:0032259">
    <property type="term" value="P:methylation"/>
    <property type="evidence" value="ECO:0007669"/>
    <property type="project" value="UniProtKB-KW"/>
</dbReference>
<dbReference type="GO" id="GO:0010420">
    <property type="term" value="F:polyprenyldihydroxybenzoate methyltransferase activity"/>
    <property type="evidence" value="ECO:0007669"/>
    <property type="project" value="UniProtKB-UniRule"/>
</dbReference>
<evidence type="ECO:0000313" key="6">
    <source>
        <dbReference type="EMBL" id="EJW86673.1"/>
    </source>
</evidence>
<keyword evidence="5" id="KW-0460">Magnesium</keyword>
<dbReference type="UniPathway" id="UPA00232"/>
<keyword evidence="5" id="KW-0472">Membrane</keyword>
<feature type="binding site" evidence="5">
    <location>
        <position position="265"/>
    </location>
    <ligand>
        <name>Mg(2+)</name>
        <dbReference type="ChEBI" id="CHEBI:18420"/>
    </ligand>
</feature>
<organism evidence="6 7">
    <name type="scientific">Wuchereria bancrofti</name>
    <dbReference type="NCBI Taxonomy" id="6293"/>
    <lineage>
        <taxon>Eukaryota</taxon>
        <taxon>Metazoa</taxon>
        <taxon>Ecdysozoa</taxon>
        <taxon>Nematoda</taxon>
        <taxon>Chromadorea</taxon>
        <taxon>Rhabditida</taxon>
        <taxon>Spirurina</taxon>
        <taxon>Spiruromorpha</taxon>
        <taxon>Filarioidea</taxon>
        <taxon>Onchocercidae</taxon>
        <taxon>Wuchereria</taxon>
    </lineage>
</organism>
<comment type="cofactor">
    <cofactor evidence="5">
        <name>Mg(2+)</name>
        <dbReference type="ChEBI" id="CHEBI:18420"/>
    </cofactor>
</comment>
<evidence type="ECO:0000256" key="4">
    <source>
        <dbReference type="ARBA" id="ARBA00022691"/>
    </source>
</evidence>
<comment type="function">
    <text evidence="5">O-methyltransferase required for two non-consecutive steps during ubiquinone biosynthesis. Catalyzes the 2 O-methylation of 3,4-dihydroxy-5-(all-trans-polyprenyl)benzoic acid into 4-hydroxy-3-methoxy-5-(all-trans-polyprenyl)benzoic acid. Also catalyzes the last step of ubiquinone biosynthesis by mediating methylation of 3-demethylubiquinone into ubiquinone. Also able to mediate the methylation of 3-demethylubiquinol into ubiquinol.</text>
</comment>
<feature type="binding site" evidence="5">
    <location>
        <position position="145"/>
    </location>
    <ligand>
        <name>S-adenosyl-L-methionine</name>
        <dbReference type="ChEBI" id="CHEBI:59789"/>
    </ligand>
</feature>
<proteinExistence type="inferred from homology"/>
<dbReference type="EC" id="2.1.1.114" evidence="5"/>
<dbReference type="GO" id="GO:0120537">
    <property type="term" value="F:3-demethylubiquinone 3-O-methyltransferase activity"/>
    <property type="evidence" value="ECO:0007669"/>
    <property type="project" value="RHEA"/>
</dbReference>
<dbReference type="PANTHER" id="PTHR43464">
    <property type="entry name" value="METHYLTRANSFERASE"/>
    <property type="match status" value="1"/>
</dbReference>
<comment type="caution">
    <text evidence="6">The sequence shown here is derived from an EMBL/GenBank/DDBJ whole genome shotgun (WGS) entry which is preliminary data.</text>
</comment>
<gene>
    <name evidence="6" type="ORF">WUBG_02414</name>
</gene>
<keyword evidence="6" id="KW-0830">Ubiquinone</keyword>
<keyword evidence="4 5" id="KW-0949">S-adenosyl-L-methionine</keyword>
<dbReference type="CDD" id="cd02440">
    <property type="entry name" value="AdoMet_MTases"/>
    <property type="match status" value="1"/>
</dbReference>
<sequence>MKIVWPAKDSISFSIQLFVYFRQRYAPKLYKQFHFDDIPLSVFRAALKKQYINNAHLTDFRVIDRKIAECRQMFAEYGKGACCTYKFHRLLLDSGKKRFWVNSKSLQFKQNSVDSNDIKAFAKLSPDWTKEDGSFKALYSMNRLRLPLIVDTIGCKTEQSHESLLSLHIADIGCGGGILTFPLARLGANVEAVDASVDVIASVEEAENCFRRENCGSGKAVFKCSSVEDFAAENAGSDISYLSAKWLFSSFFKVFDAVVASEIIEHVADVELFVESCIQLVRKNGTLFFTTINKTVVSRLTAVWMAERVLGIVPPGIHNWSKFIEPKFLRMILEENGCSVRLLHGMIYNPLTNHWSWNRSTSINYALVAIKN</sequence>
<dbReference type="GO" id="GO:0046872">
    <property type="term" value="F:metal ion binding"/>
    <property type="evidence" value="ECO:0007669"/>
    <property type="project" value="UniProtKB-KW"/>
</dbReference>
<accession>J9EWU6</accession>
<keyword evidence="5" id="KW-0496">Mitochondrion</keyword>
<keyword evidence="1 5" id="KW-0489">Methyltransferase</keyword>
<reference evidence="7" key="1">
    <citation type="submission" date="2012-08" db="EMBL/GenBank/DDBJ databases">
        <title>The Genome Sequence of Wuchereria bancrofti.</title>
        <authorList>
            <person name="Nutman T.B."/>
            <person name="Fink D.L."/>
            <person name="Russ C."/>
            <person name="Young S."/>
            <person name="Zeng Q."/>
            <person name="Koehrsen M."/>
            <person name="Alvarado L."/>
            <person name="Berlin A."/>
            <person name="Chapman S.B."/>
            <person name="Chen Z."/>
            <person name="Freedman E."/>
            <person name="Gellesch M."/>
            <person name="Goldberg J."/>
            <person name="Griggs A."/>
            <person name="Gujja S."/>
            <person name="Heilman E.R."/>
            <person name="Heiman D."/>
            <person name="Hepburn T."/>
            <person name="Howarth C."/>
            <person name="Jen D."/>
            <person name="Larson L."/>
            <person name="Lewis B."/>
            <person name="Mehta T."/>
            <person name="Park D."/>
            <person name="Pearson M."/>
            <person name="Roberts A."/>
            <person name="Saif S."/>
            <person name="Shea T."/>
            <person name="Shenoy N."/>
            <person name="Sisk P."/>
            <person name="Stolte C."/>
            <person name="Sykes S."/>
            <person name="Walk T."/>
            <person name="White J."/>
            <person name="Yandava C."/>
            <person name="Haas B."/>
            <person name="Henn M.R."/>
            <person name="Nusbaum C."/>
            <person name="Birren B."/>
        </authorList>
    </citation>
    <scope>NUCLEOTIDE SEQUENCE [LARGE SCALE GENOMIC DNA]</scope>
    <source>
        <strain evidence="7">NA</strain>
    </source>
</reference>
<dbReference type="SUPFAM" id="SSF53335">
    <property type="entry name" value="S-adenosyl-L-methionine-dependent methyltransferases"/>
    <property type="match status" value="1"/>
</dbReference>
<name>J9EWU6_WUCBA</name>
<evidence type="ECO:0000256" key="3">
    <source>
        <dbReference type="ARBA" id="ARBA00022688"/>
    </source>
</evidence>
<feature type="binding site" evidence="5">
    <location>
        <position position="173"/>
    </location>
    <ligand>
        <name>S-adenosyl-L-methionine</name>
        <dbReference type="ChEBI" id="CHEBI:59789"/>
    </ligand>
</feature>
<feature type="binding site" evidence="5">
    <location>
        <position position="194"/>
    </location>
    <ligand>
        <name>S-adenosyl-L-methionine</name>
        <dbReference type="ChEBI" id="CHEBI:59789"/>
    </ligand>
</feature>
<keyword evidence="3 5" id="KW-0831">Ubiquinone biosynthesis</keyword>
<evidence type="ECO:0000256" key="2">
    <source>
        <dbReference type="ARBA" id="ARBA00022679"/>
    </source>
</evidence>